<feature type="domain" description="HTH luxR-type" evidence="1">
    <location>
        <begin position="194"/>
        <end position="259"/>
    </location>
</feature>
<dbReference type="InterPro" id="IPR036388">
    <property type="entry name" value="WH-like_DNA-bd_sf"/>
</dbReference>
<dbReference type="InterPro" id="IPR000792">
    <property type="entry name" value="Tscrpt_reg_LuxR_C"/>
</dbReference>
<sequence length="577" mass="63546">MSKPSDTTPPSRDEVIDRIYDVALDPTRLEALLDGWEELVAPLRQAKGADTQVWTGIEAHFNRAAQVMERVGPSPEPDDGAAILAPFDKVAAVLLDETGTITHLNPAAEQVLGATPGNRLTTLDIEADDIEVLIRTARNICAGRSKREQLIRVRSAEDGRFILFHMRRCFLPSAGARVLAATTETAWPDGFADLLRQAFGLTSAEVDVVRQIVECQSIKDIAEVRGRSVDTVRVQVKSILSKTEARSQAELVRLALSMMDLANVSPIEGYSHIKRAPAVLLPRPTQTLWTAEGRRLDYLTYGAETGRPLLYLHGAYGLTRWPPAAEALAQTLGLRVIVPIRAGYGASDLHPSDADYPVAQAADLIAVLDAEGVEQTAVLTMGSDFYFGTWLAHLHGSRVTRLFGAAPPLPLTRAEQYERMEKWHRFINAGARYTPRVLPFMVKAGFLLARRVGKRGFIHAAHGACQADVDTFETPEVFTAFEVGTDVAMSATHSAHEAFARQVIAQEGTDWRPALMALEGKVPITCFFGTEDPQMPRATQEEWQADAPWIDWQIRRDAGQLVLFRHLDDILTALARP</sequence>
<dbReference type="InterPro" id="IPR016032">
    <property type="entry name" value="Sig_transdc_resp-reg_C-effctor"/>
</dbReference>
<dbReference type="SUPFAM" id="SSF46894">
    <property type="entry name" value="C-terminal effector domain of the bipartite response regulators"/>
    <property type="match status" value="1"/>
</dbReference>
<dbReference type="SMART" id="SM00421">
    <property type="entry name" value="HTH_LUXR"/>
    <property type="match status" value="1"/>
</dbReference>
<keyword evidence="3" id="KW-1185">Reference proteome</keyword>
<proteinExistence type="predicted"/>
<dbReference type="InterPro" id="IPR035965">
    <property type="entry name" value="PAS-like_dom_sf"/>
</dbReference>
<dbReference type="PROSITE" id="PS50043">
    <property type="entry name" value="HTH_LUXR_2"/>
    <property type="match status" value="1"/>
</dbReference>
<evidence type="ECO:0000313" key="3">
    <source>
        <dbReference type="Proteomes" id="UP000786693"/>
    </source>
</evidence>
<dbReference type="InterPro" id="IPR000073">
    <property type="entry name" value="AB_hydrolase_1"/>
</dbReference>
<dbReference type="EMBL" id="BPFH01000002">
    <property type="protein sequence ID" value="GIT94397.1"/>
    <property type="molecule type" value="Genomic_DNA"/>
</dbReference>
<dbReference type="SUPFAM" id="SSF55785">
    <property type="entry name" value="PYP-like sensor domain (PAS domain)"/>
    <property type="match status" value="1"/>
</dbReference>
<accession>A0ABQ4NJ20</accession>
<evidence type="ECO:0000259" key="1">
    <source>
        <dbReference type="PROSITE" id="PS50043"/>
    </source>
</evidence>
<dbReference type="Gene3D" id="1.10.10.10">
    <property type="entry name" value="Winged helix-like DNA-binding domain superfamily/Winged helix DNA-binding domain"/>
    <property type="match status" value="1"/>
</dbReference>
<comment type="caution">
    <text evidence="2">The sequence shown here is derived from an EMBL/GenBank/DDBJ whole genome shotgun (WGS) entry which is preliminary data.</text>
</comment>
<organism evidence="2 3">
    <name type="scientific">Jannaschia pagri</name>
    <dbReference type="NCBI Taxonomy" id="2829797"/>
    <lineage>
        <taxon>Bacteria</taxon>
        <taxon>Pseudomonadati</taxon>
        <taxon>Pseudomonadota</taxon>
        <taxon>Alphaproteobacteria</taxon>
        <taxon>Rhodobacterales</taxon>
        <taxon>Roseobacteraceae</taxon>
        <taxon>Jannaschia</taxon>
    </lineage>
</organism>
<dbReference type="CDD" id="cd06170">
    <property type="entry name" value="LuxR_C_like"/>
    <property type="match status" value="1"/>
</dbReference>
<dbReference type="Gene3D" id="3.40.50.1820">
    <property type="entry name" value="alpha/beta hydrolase"/>
    <property type="match status" value="1"/>
</dbReference>
<protein>
    <submittedName>
        <fullName evidence="2">Helix-turn-helix transcriptional regulator</fullName>
    </submittedName>
</protein>
<dbReference type="Pfam" id="PF00561">
    <property type="entry name" value="Abhydrolase_1"/>
    <property type="match status" value="1"/>
</dbReference>
<dbReference type="Proteomes" id="UP000786693">
    <property type="component" value="Unassembled WGS sequence"/>
</dbReference>
<gene>
    <name evidence="2" type="ORF">JANAI62_10200</name>
</gene>
<name>A0ABQ4NJ20_9RHOB</name>
<dbReference type="CDD" id="cd00130">
    <property type="entry name" value="PAS"/>
    <property type="match status" value="1"/>
</dbReference>
<reference evidence="2 3" key="1">
    <citation type="submission" date="2021-05" db="EMBL/GenBank/DDBJ databases">
        <title>Bacteria Genome sequencing.</title>
        <authorList>
            <person name="Takabe Y."/>
            <person name="Nakajima Y."/>
            <person name="Suzuki S."/>
            <person name="Shiozaki T."/>
        </authorList>
    </citation>
    <scope>NUCLEOTIDE SEQUENCE [LARGE SCALE GENOMIC DNA]</scope>
    <source>
        <strain evidence="2 3">AI_62</strain>
    </source>
</reference>
<dbReference type="InterPro" id="IPR029058">
    <property type="entry name" value="AB_hydrolase_fold"/>
</dbReference>
<dbReference type="SUPFAM" id="SSF53474">
    <property type="entry name" value="alpha/beta-Hydrolases"/>
    <property type="match status" value="1"/>
</dbReference>
<dbReference type="RefSeq" id="WP_220747935.1">
    <property type="nucleotide sequence ID" value="NZ_BPFH01000002.1"/>
</dbReference>
<dbReference type="InterPro" id="IPR000014">
    <property type="entry name" value="PAS"/>
</dbReference>
<evidence type="ECO:0000313" key="2">
    <source>
        <dbReference type="EMBL" id="GIT94397.1"/>
    </source>
</evidence>